<dbReference type="InterPro" id="IPR029058">
    <property type="entry name" value="AB_hydrolase_fold"/>
</dbReference>
<sequence length="577" mass="64272">MLQQQSSWRWLAILVIALVCQACSQGKYIYWRQAAPAQTEAINGFLAYQYIALERVADSAIADYCLQLTSQQTSGYQLFLLQISCAERWLAQELTSEQQQQAIAYYNRALMPLARAAVAKTDTRALNLVLKLQLDADEHGLAFEQLFISADLNAYDPFIQRQQGNGVGISVVGQRANSKTELDRYYPPEGIFRPLTLLPVALDFSDPVLPVLTLRAVLPEVNDGSRTGWTFGSNHYALNYDPAAAYLCLVEVAVVDTLEQSGLFNADKVEDKLGIYAIEPLQRDKIPILMIHGLNSSPLIWRRLSWAILSNPKLAARYQVWHAFYPSGPPPFFNAMRLRQRTDELLKHISPDMRALAANNMVLVGHSMGGIISKTYVQSSGSELWDRTFYKTPSELPVDDATRQTLQDIFIFNAKPYVKTAIFIDTPHRGADTADSWVGRLASALITLPTAIKKVFGHMWLALTREDIKPAMRSYMRGSGPNSVDVLSPRHPLTQALNELAFSVPVYSVIGNAKLAQCTVLKNCELQNDTVVPYSSAHLALAKEELVVQSAHNSYQSEQAIQFITGILFRSANADTP</sequence>
<proteinExistence type="predicted"/>
<protein>
    <recommendedName>
        <fullName evidence="3">AB hydrolase-1 domain-containing protein</fullName>
    </recommendedName>
</protein>
<evidence type="ECO:0000313" key="1">
    <source>
        <dbReference type="EMBL" id="GAA0554179.1"/>
    </source>
</evidence>
<dbReference type="EMBL" id="BAAAEO010000003">
    <property type="protein sequence ID" value="GAA0554179.1"/>
    <property type="molecule type" value="Genomic_DNA"/>
</dbReference>
<gene>
    <name evidence="1" type="ORF">GCM10009098_22510</name>
</gene>
<dbReference type="Gene3D" id="3.40.50.1820">
    <property type="entry name" value="alpha/beta hydrolase"/>
    <property type="match status" value="1"/>
</dbReference>
<accession>A0ABP3NWS2</accession>
<organism evidence="1 2">
    <name type="scientific">Rheinheimera aquimaris</name>
    <dbReference type="NCBI Taxonomy" id="412437"/>
    <lineage>
        <taxon>Bacteria</taxon>
        <taxon>Pseudomonadati</taxon>
        <taxon>Pseudomonadota</taxon>
        <taxon>Gammaproteobacteria</taxon>
        <taxon>Chromatiales</taxon>
        <taxon>Chromatiaceae</taxon>
        <taxon>Rheinheimera</taxon>
    </lineage>
</organism>
<name>A0ABP3NWS2_9GAMM</name>
<comment type="caution">
    <text evidence="1">The sequence shown here is derived from an EMBL/GenBank/DDBJ whole genome shotgun (WGS) entry which is preliminary data.</text>
</comment>
<reference evidence="2" key="1">
    <citation type="journal article" date="2019" name="Int. J. Syst. Evol. Microbiol.">
        <title>The Global Catalogue of Microorganisms (GCM) 10K type strain sequencing project: providing services to taxonomists for standard genome sequencing and annotation.</title>
        <authorList>
            <consortium name="The Broad Institute Genomics Platform"/>
            <consortium name="The Broad Institute Genome Sequencing Center for Infectious Disease"/>
            <person name="Wu L."/>
            <person name="Ma J."/>
        </authorList>
    </citation>
    <scope>NUCLEOTIDE SEQUENCE [LARGE SCALE GENOMIC DNA]</scope>
    <source>
        <strain evidence="2">JCM 14331</strain>
    </source>
</reference>
<dbReference type="SUPFAM" id="SSF53474">
    <property type="entry name" value="alpha/beta-Hydrolases"/>
    <property type="match status" value="1"/>
</dbReference>
<evidence type="ECO:0000313" key="2">
    <source>
        <dbReference type="Proteomes" id="UP001501169"/>
    </source>
</evidence>
<dbReference type="RefSeq" id="WP_226767001.1">
    <property type="nucleotide sequence ID" value="NZ_BAAAEO010000003.1"/>
</dbReference>
<evidence type="ECO:0008006" key="3">
    <source>
        <dbReference type="Google" id="ProtNLM"/>
    </source>
</evidence>
<dbReference type="Proteomes" id="UP001501169">
    <property type="component" value="Unassembled WGS sequence"/>
</dbReference>
<keyword evidence="2" id="KW-1185">Reference proteome</keyword>